<gene>
    <name evidence="2" type="ORF">ENW96_11675</name>
</gene>
<dbReference type="EMBL" id="DTMF01000285">
    <property type="protein sequence ID" value="HGF35021.1"/>
    <property type="molecule type" value="Genomic_DNA"/>
</dbReference>
<feature type="region of interest" description="Disordered" evidence="1">
    <location>
        <begin position="1"/>
        <end position="22"/>
    </location>
</feature>
<feature type="compositionally biased region" description="Pro residues" evidence="1">
    <location>
        <begin position="103"/>
        <end position="115"/>
    </location>
</feature>
<dbReference type="AlphaFoldDB" id="A0A7C3V0Y4"/>
<proteinExistence type="predicted"/>
<organism evidence="2">
    <name type="scientific">Desulfobacca acetoxidans</name>
    <dbReference type="NCBI Taxonomy" id="60893"/>
    <lineage>
        <taxon>Bacteria</taxon>
        <taxon>Pseudomonadati</taxon>
        <taxon>Thermodesulfobacteriota</taxon>
        <taxon>Desulfobaccia</taxon>
        <taxon>Desulfobaccales</taxon>
        <taxon>Desulfobaccaceae</taxon>
        <taxon>Desulfobacca</taxon>
    </lineage>
</organism>
<evidence type="ECO:0000313" key="2">
    <source>
        <dbReference type="EMBL" id="HGF35021.1"/>
    </source>
</evidence>
<sequence length="183" mass="20518">MMMDRETATNGTSKPRRKRLPDIKGDDFLSAVRLVVEKEGRVNTRLLREHFYRGYDVSAIERRLKSLMESGVLEKRSKGVLTLAPKPENGNGAGQKRSAVVLPPVPPESKAPPVPSGDNQPYLELRRLVAQAVERLEDFQERCQPLLAALLDLEKDMVAFERVVTILGEVKSMTLAGLKTIRR</sequence>
<accession>A0A7C3V0Y4</accession>
<reference evidence="2" key="1">
    <citation type="journal article" date="2020" name="mSystems">
        <title>Genome- and Community-Level Interaction Insights into Carbon Utilization and Element Cycling Functions of Hydrothermarchaeota in Hydrothermal Sediment.</title>
        <authorList>
            <person name="Zhou Z."/>
            <person name="Liu Y."/>
            <person name="Xu W."/>
            <person name="Pan J."/>
            <person name="Luo Z.H."/>
            <person name="Li M."/>
        </authorList>
    </citation>
    <scope>NUCLEOTIDE SEQUENCE [LARGE SCALE GENOMIC DNA]</scope>
    <source>
        <strain evidence="2">SpSt-897</strain>
    </source>
</reference>
<evidence type="ECO:0000256" key="1">
    <source>
        <dbReference type="SAM" id="MobiDB-lite"/>
    </source>
</evidence>
<feature type="region of interest" description="Disordered" evidence="1">
    <location>
        <begin position="82"/>
        <end position="119"/>
    </location>
</feature>
<name>A0A7C3V0Y4_9BACT</name>
<comment type="caution">
    <text evidence="2">The sequence shown here is derived from an EMBL/GenBank/DDBJ whole genome shotgun (WGS) entry which is preliminary data.</text>
</comment>
<protein>
    <submittedName>
        <fullName evidence="2">Uncharacterized protein</fullName>
    </submittedName>
</protein>